<dbReference type="OrthoDB" id="4205621at2"/>
<gene>
    <name evidence="1" type="ORF">SAMN04487995_0037</name>
</gene>
<name>A0A1H6QDG0_9BACT</name>
<dbReference type="Gene3D" id="2.60.120.10">
    <property type="entry name" value="Jelly Rolls"/>
    <property type="match status" value="1"/>
</dbReference>
<dbReference type="EMBL" id="FNXY01000001">
    <property type="protein sequence ID" value="SEI37082.1"/>
    <property type="molecule type" value="Genomic_DNA"/>
</dbReference>
<dbReference type="AlphaFoldDB" id="A0A1H6QDG0"/>
<dbReference type="STRING" id="408657.SAMN04487995_0037"/>
<dbReference type="Proteomes" id="UP000199532">
    <property type="component" value="Unassembled WGS sequence"/>
</dbReference>
<evidence type="ECO:0000313" key="2">
    <source>
        <dbReference type="Proteomes" id="UP000199532"/>
    </source>
</evidence>
<dbReference type="SUPFAM" id="SSF51182">
    <property type="entry name" value="RmlC-like cupins"/>
    <property type="match status" value="1"/>
</dbReference>
<proteinExistence type="predicted"/>
<protein>
    <recommendedName>
        <fullName evidence="3">Cupin domain-containing protein</fullName>
    </recommendedName>
</protein>
<evidence type="ECO:0000313" key="1">
    <source>
        <dbReference type="EMBL" id="SEI37082.1"/>
    </source>
</evidence>
<reference evidence="1 2" key="1">
    <citation type="submission" date="2016-10" db="EMBL/GenBank/DDBJ databases">
        <authorList>
            <person name="de Groot N.N."/>
        </authorList>
    </citation>
    <scope>NUCLEOTIDE SEQUENCE [LARGE SCALE GENOMIC DNA]</scope>
    <source>
        <strain evidence="1 2">DSM 19938</strain>
    </source>
</reference>
<dbReference type="InterPro" id="IPR011051">
    <property type="entry name" value="RmlC_Cupin_sf"/>
</dbReference>
<organism evidence="1 2">
    <name type="scientific">Dyadobacter koreensis</name>
    <dbReference type="NCBI Taxonomy" id="408657"/>
    <lineage>
        <taxon>Bacteria</taxon>
        <taxon>Pseudomonadati</taxon>
        <taxon>Bacteroidota</taxon>
        <taxon>Cytophagia</taxon>
        <taxon>Cytophagales</taxon>
        <taxon>Spirosomataceae</taxon>
        <taxon>Dyadobacter</taxon>
    </lineage>
</organism>
<keyword evidence="2" id="KW-1185">Reference proteome</keyword>
<accession>A0A1H6QDG0</accession>
<evidence type="ECO:0008006" key="3">
    <source>
        <dbReference type="Google" id="ProtNLM"/>
    </source>
</evidence>
<dbReference type="RefSeq" id="WP_090330514.1">
    <property type="nucleotide sequence ID" value="NZ_FNXY01000001.1"/>
</dbReference>
<dbReference type="InterPro" id="IPR014710">
    <property type="entry name" value="RmlC-like_jellyroll"/>
</dbReference>
<sequence length="117" mass="13355">MNAYRLYNTSEGNSAFQKGTVKDLLQLEAAYFFFQEDSPERREFDWHPAPRAQYVITLRGTLEFTVTDGSSFVIAPGDVLIAKDVTGTGHKWKVLGEESWSRIYIVLKEDQDDGFLI</sequence>